<sequence length="86" mass="9527">MCSGKNLFWQWNANSARLMAFTIVDNCALSIRNKGAGVKDIKWLIATYNIKDTEEGDTSDVVDCTAKTFLGCQTFSCLDGCPTFNF</sequence>
<dbReference type="EMBL" id="JBICCN010000073">
    <property type="protein sequence ID" value="KAL3096294.1"/>
    <property type="molecule type" value="Genomic_DNA"/>
</dbReference>
<dbReference type="Proteomes" id="UP001620645">
    <property type="component" value="Unassembled WGS sequence"/>
</dbReference>
<dbReference type="AlphaFoldDB" id="A0ABD2K0X4"/>
<evidence type="ECO:0000313" key="2">
    <source>
        <dbReference type="Proteomes" id="UP001620645"/>
    </source>
</evidence>
<comment type="caution">
    <text evidence="1">The sequence shown here is derived from an EMBL/GenBank/DDBJ whole genome shotgun (WGS) entry which is preliminary data.</text>
</comment>
<protein>
    <submittedName>
        <fullName evidence="1">Uncharacterized protein</fullName>
    </submittedName>
</protein>
<evidence type="ECO:0000313" key="1">
    <source>
        <dbReference type="EMBL" id="KAL3096294.1"/>
    </source>
</evidence>
<proteinExistence type="predicted"/>
<name>A0ABD2K0X4_HETSC</name>
<gene>
    <name evidence="1" type="ORF">niasHS_004932</name>
</gene>
<reference evidence="1 2" key="1">
    <citation type="submission" date="2024-10" db="EMBL/GenBank/DDBJ databases">
        <authorList>
            <person name="Kim D."/>
        </authorList>
    </citation>
    <scope>NUCLEOTIDE SEQUENCE [LARGE SCALE GENOMIC DNA]</scope>
    <source>
        <strain evidence="1">Taebaek</strain>
    </source>
</reference>
<accession>A0ABD2K0X4</accession>
<organism evidence="1 2">
    <name type="scientific">Heterodera schachtii</name>
    <name type="common">Sugarbeet cyst nematode worm</name>
    <name type="synonym">Tylenchus schachtii</name>
    <dbReference type="NCBI Taxonomy" id="97005"/>
    <lineage>
        <taxon>Eukaryota</taxon>
        <taxon>Metazoa</taxon>
        <taxon>Ecdysozoa</taxon>
        <taxon>Nematoda</taxon>
        <taxon>Chromadorea</taxon>
        <taxon>Rhabditida</taxon>
        <taxon>Tylenchina</taxon>
        <taxon>Tylenchomorpha</taxon>
        <taxon>Tylenchoidea</taxon>
        <taxon>Heteroderidae</taxon>
        <taxon>Heteroderinae</taxon>
        <taxon>Heterodera</taxon>
    </lineage>
</organism>
<keyword evidence="2" id="KW-1185">Reference proteome</keyword>